<organism evidence="1 2">
    <name type="scientific">Paracoccidioides brasiliensis (strain Pb18)</name>
    <dbReference type="NCBI Taxonomy" id="502780"/>
    <lineage>
        <taxon>Eukaryota</taxon>
        <taxon>Fungi</taxon>
        <taxon>Dikarya</taxon>
        <taxon>Ascomycota</taxon>
        <taxon>Pezizomycotina</taxon>
        <taxon>Eurotiomycetes</taxon>
        <taxon>Eurotiomycetidae</taxon>
        <taxon>Onygenales</taxon>
        <taxon>Ajellomycetaceae</taxon>
        <taxon>Paracoccidioides</taxon>
    </lineage>
</organism>
<dbReference type="VEuPathDB" id="FungiDB:PADG_11725"/>
<name>A0A0A0HU98_PARBD</name>
<sequence>MPMHAHAVAGSSAAIWPKKDLMSGHGSSVAERLSQYQWAMAPINIALAPLMLLEGLLFAARTCGPELEFALILR</sequence>
<dbReference type="eggNOG" id="ENOG502RR1I">
    <property type="taxonomic scope" value="Eukaryota"/>
</dbReference>
<dbReference type="EMBL" id="KN275960">
    <property type="protein sequence ID" value="KGM92187.1"/>
    <property type="molecule type" value="Genomic_DNA"/>
</dbReference>
<dbReference type="AlphaFoldDB" id="A0A0A0HU98"/>
<dbReference type="InParanoid" id="A0A0A0HU98"/>
<accession>A0A0A0HU98</accession>
<dbReference type="Proteomes" id="UP000001628">
    <property type="component" value="Unassembled WGS sequence"/>
</dbReference>
<evidence type="ECO:0000313" key="1">
    <source>
        <dbReference type="EMBL" id="KGM92187.1"/>
    </source>
</evidence>
<dbReference type="HOGENOM" id="CLU_2688470_0_0_1"/>
<dbReference type="OrthoDB" id="10521918at2759"/>
<evidence type="ECO:0000313" key="2">
    <source>
        <dbReference type="Proteomes" id="UP000001628"/>
    </source>
</evidence>
<dbReference type="RefSeq" id="XP_010759953.1">
    <property type="nucleotide sequence ID" value="XM_010761651.1"/>
</dbReference>
<gene>
    <name evidence="1" type="ORF">PADG_11725</name>
</gene>
<dbReference type="GeneID" id="22587622"/>
<reference evidence="1 2" key="1">
    <citation type="journal article" date="2011" name="PLoS Genet.">
        <title>Comparative genomic analysis of human fungal pathogens causing paracoccidioidomycosis.</title>
        <authorList>
            <person name="Desjardins C.A."/>
            <person name="Champion M.D."/>
            <person name="Holder J.W."/>
            <person name="Muszewska A."/>
            <person name="Goldberg J."/>
            <person name="Bailao A.M."/>
            <person name="Brigido M.M."/>
            <person name="Ferreira M.E."/>
            <person name="Garcia A.M."/>
            <person name="Grynberg M."/>
            <person name="Gujja S."/>
            <person name="Heiman D.I."/>
            <person name="Henn M.R."/>
            <person name="Kodira C.D."/>
            <person name="Leon-Narvaez H."/>
            <person name="Longo L.V."/>
            <person name="Ma L.J."/>
            <person name="Malavazi I."/>
            <person name="Matsuo A.L."/>
            <person name="Morais F.V."/>
            <person name="Pereira M."/>
            <person name="Rodriguez-Brito S."/>
            <person name="Sakthikumar S."/>
            <person name="Salem-Izacc S.M."/>
            <person name="Sykes S.M."/>
            <person name="Teixeira M.M."/>
            <person name="Vallejo M.C."/>
            <person name="Walter M.E."/>
            <person name="Yandava C."/>
            <person name="Young S."/>
            <person name="Zeng Q."/>
            <person name="Zucker J."/>
            <person name="Felipe M.S."/>
            <person name="Goldman G.H."/>
            <person name="Haas B.J."/>
            <person name="McEwen J.G."/>
            <person name="Nino-Vega G."/>
            <person name="Puccia R."/>
            <person name="San-Blas G."/>
            <person name="Soares C.M."/>
            <person name="Birren B.W."/>
            <person name="Cuomo C.A."/>
        </authorList>
    </citation>
    <scope>NUCLEOTIDE SEQUENCE [LARGE SCALE GENOMIC DNA]</scope>
    <source>
        <strain evidence="1 2">Pb18</strain>
    </source>
</reference>
<protein>
    <submittedName>
        <fullName evidence="1">Uncharacterized protein</fullName>
    </submittedName>
</protein>
<dbReference type="KEGG" id="pbn:PADG_11725"/>
<keyword evidence="2" id="KW-1185">Reference proteome</keyword>
<proteinExistence type="predicted"/>